<dbReference type="GO" id="GO:0006534">
    <property type="term" value="P:cysteine metabolic process"/>
    <property type="evidence" value="ECO:0007669"/>
    <property type="project" value="InterPro"/>
</dbReference>
<dbReference type="InterPro" id="IPR020578">
    <property type="entry name" value="Aminotrans_V_PyrdxlP_BS"/>
</dbReference>
<comment type="catalytic activity">
    <reaction evidence="6">
        <text>(sulfur carrier)-H + L-cysteine = (sulfur carrier)-SH + L-alanine</text>
        <dbReference type="Rhea" id="RHEA:43892"/>
        <dbReference type="Rhea" id="RHEA-COMP:14737"/>
        <dbReference type="Rhea" id="RHEA-COMP:14739"/>
        <dbReference type="ChEBI" id="CHEBI:29917"/>
        <dbReference type="ChEBI" id="CHEBI:35235"/>
        <dbReference type="ChEBI" id="CHEBI:57972"/>
        <dbReference type="ChEBI" id="CHEBI:64428"/>
        <dbReference type="EC" id="2.8.1.7"/>
    </reaction>
</comment>
<reference evidence="8" key="1">
    <citation type="submission" date="2020-05" db="EMBL/GenBank/DDBJ databases">
        <authorList>
            <person name="Chiriac C."/>
            <person name="Salcher M."/>
            <person name="Ghai R."/>
            <person name="Kavagutti S V."/>
        </authorList>
    </citation>
    <scope>NUCLEOTIDE SEQUENCE</scope>
</reference>
<dbReference type="InterPro" id="IPR015421">
    <property type="entry name" value="PyrdxlP-dep_Trfase_major"/>
</dbReference>
<evidence type="ECO:0000256" key="6">
    <source>
        <dbReference type="ARBA" id="ARBA00050776"/>
    </source>
</evidence>
<evidence type="ECO:0000256" key="4">
    <source>
        <dbReference type="ARBA" id="ARBA00022679"/>
    </source>
</evidence>
<evidence type="ECO:0000256" key="1">
    <source>
        <dbReference type="ARBA" id="ARBA00001933"/>
    </source>
</evidence>
<dbReference type="InterPro" id="IPR010970">
    <property type="entry name" value="Cys_dSase_SufS"/>
</dbReference>
<dbReference type="Gene3D" id="3.90.1150.10">
    <property type="entry name" value="Aspartate Aminotransferase, domain 1"/>
    <property type="match status" value="1"/>
</dbReference>
<dbReference type="InterPro" id="IPR015424">
    <property type="entry name" value="PyrdxlP-dep_Trfase"/>
</dbReference>
<dbReference type="EC" id="2.8.1.7" evidence="3"/>
<dbReference type="NCBIfam" id="TIGR01979">
    <property type="entry name" value="sufS"/>
    <property type="match status" value="1"/>
</dbReference>
<dbReference type="GO" id="GO:0031071">
    <property type="term" value="F:cysteine desulfurase activity"/>
    <property type="evidence" value="ECO:0007669"/>
    <property type="project" value="UniProtKB-EC"/>
</dbReference>
<evidence type="ECO:0000256" key="3">
    <source>
        <dbReference type="ARBA" id="ARBA00012239"/>
    </source>
</evidence>
<dbReference type="Pfam" id="PF00266">
    <property type="entry name" value="Aminotran_5"/>
    <property type="match status" value="1"/>
</dbReference>
<comment type="cofactor">
    <cofactor evidence="1">
        <name>pyridoxal 5'-phosphate</name>
        <dbReference type="ChEBI" id="CHEBI:597326"/>
    </cofactor>
</comment>
<gene>
    <name evidence="8" type="ORF">UFOPK2958_00985</name>
</gene>
<dbReference type="Gene3D" id="3.40.640.10">
    <property type="entry name" value="Type I PLP-dependent aspartate aminotransferase-like (Major domain)"/>
    <property type="match status" value="1"/>
</dbReference>
<dbReference type="PANTHER" id="PTHR43586">
    <property type="entry name" value="CYSTEINE DESULFURASE"/>
    <property type="match status" value="1"/>
</dbReference>
<dbReference type="AlphaFoldDB" id="A0A6J6WXS5"/>
<keyword evidence="5" id="KW-0663">Pyridoxal phosphate</keyword>
<dbReference type="SUPFAM" id="SSF53383">
    <property type="entry name" value="PLP-dependent transferases"/>
    <property type="match status" value="1"/>
</dbReference>
<feature type="domain" description="Aminotransferase class V" evidence="7">
    <location>
        <begin position="26"/>
        <end position="399"/>
    </location>
</feature>
<proteinExistence type="inferred from homology"/>
<accession>A0A6J6WXS5</accession>
<keyword evidence="4" id="KW-0808">Transferase</keyword>
<dbReference type="PROSITE" id="PS00595">
    <property type="entry name" value="AA_TRANSFER_CLASS_5"/>
    <property type="match status" value="1"/>
</dbReference>
<dbReference type="EMBL" id="CAFAAB010000113">
    <property type="protein sequence ID" value="CAB4788545.1"/>
    <property type="molecule type" value="Genomic_DNA"/>
</dbReference>
<evidence type="ECO:0000256" key="2">
    <source>
        <dbReference type="ARBA" id="ARBA00010447"/>
    </source>
</evidence>
<dbReference type="CDD" id="cd06453">
    <property type="entry name" value="SufS_like"/>
    <property type="match status" value="1"/>
</dbReference>
<evidence type="ECO:0000256" key="5">
    <source>
        <dbReference type="ARBA" id="ARBA00022898"/>
    </source>
</evidence>
<dbReference type="InterPro" id="IPR000192">
    <property type="entry name" value="Aminotrans_V_dom"/>
</dbReference>
<sequence>MSFFLPSQVRSDIPLLHREVHERPIVYLDTAATALTPRIVIESMQRYYETYHSNVHRAVYVTAAEATEAYEHARIAIGRFIGAPHPADELIFTHGTTESFNLLAKSWGRANLTSSDVVVLTEMEHHANLVPWFQLREEIGFEIRFIKVTDDFRLDLSNLDELLRGAKLLSVTGMSNVLGTINPIAELAAAAHAAGALIAVDGAQSVAHGVTDVVALDIDFLAFGAHKMLGPTGIGALWVRRTILDSMPPFLGGGGMIADVSLNGFSAAAGIAKYEAGTPPIAEAIGFHTAAHYLESLGMEDIAAYEHQLTASLLDQLATQFPERIRVIGPTTMEMRGGVVSFDVQGVHPHDVAQVLDQFGVCVRPGHHCAKPLMKRFSLAATARASFGPYSDESDIETLMTALDDAVRLFG</sequence>
<dbReference type="InterPro" id="IPR015422">
    <property type="entry name" value="PyrdxlP-dep_Trfase_small"/>
</dbReference>
<organism evidence="8">
    <name type="scientific">freshwater metagenome</name>
    <dbReference type="NCBI Taxonomy" id="449393"/>
    <lineage>
        <taxon>unclassified sequences</taxon>
        <taxon>metagenomes</taxon>
        <taxon>ecological metagenomes</taxon>
    </lineage>
</organism>
<name>A0A6J6WXS5_9ZZZZ</name>
<evidence type="ECO:0000259" key="7">
    <source>
        <dbReference type="Pfam" id="PF00266"/>
    </source>
</evidence>
<comment type="similarity">
    <text evidence="2">Belongs to the class-V pyridoxal-phosphate-dependent aminotransferase family. Csd subfamily.</text>
</comment>
<protein>
    <recommendedName>
        <fullName evidence="3">cysteine desulfurase</fullName>
        <ecNumber evidence="3">2.8.1.7</ecNumber>
    </recommendedName>
</protein>
<dbReference type="GO" id="GO:0030170">
    <property type="term" value="F:pyridoxal phosphate binding"/>
    <property type="evidence" value="ECO:0007669"/>
    <property type="project" value="InterPro"/>
</dbReference>
<dbReference type="PANTHER" id="PTHR43586:SF8">
    <property type="entry name" value="CYSTEINE DESULFURASE 1, CHLOROPLASTIC"/>
    <property type="match status" value="1"/>
</dbReference>
<evidence type="ECO:0000313" key="8">
    <source>
        <dbReference type="EMBL" id="CAB4788545.1"/>
    </source>
</evidence>